<dbReference type="GO" id="GO:0008081">
    <property type="term" value="F:phosphoric diester hydrolase activity"/>
    <property type="evidence" value="ECO:0007669"/>
    <property type="project" value="TreeGrafter"/>
</dbReference>
<dbReference type="OrthoDB" id="7984201at2759"/>
<feature type="signal peptide" evidence="1">
    <location>
        <begin position="1"/>
        <end position="40"/>
    </location>
</feature>
<dbReference type="InterPro" id="IPR051057">
    <property type="entry name" value="PI-PLC_domain"/>
</dbReference>
<dbReference type="PANTHER" id="PTHR13593:SF51">
    <property type="entry name" value="F21F23.12 PROTEIN"/>
    <property type="match status" value="1"/>
</dbReference>
<name>A0A8X7Y2R5_POPTO</name>
<dbReference type="Proteomes" id="UP000886885">
    <property type="component" value="Chromosome 17A"/>
</dbReference>
<evidence type="ECO:0008006" key="4">
    <source>
        <dbReference type="Google" id="ProtNLM"/>
    </source>
</evidence>
<dbReference type="Pfam" id="PF26178">
    <property type="entry name" value="PI-PLC_cat"/>
    <property type="match status" value="2"/>
</dbReference>
<comment type="caution">
    <text evidence="2">The sequence shown here is derived from an EMBL/GenBank/DDBJ whole genome shotgun (WGS) entry which is preliminary data.</text>
</comment>
<accession>A0A8X7Y2R5</accession>
<protein>
    <recommendedName>
        <fullName evidence="4">EGF-like domain-containing protein</fullName>
    </recommendedName>
</protein>
<keyword evidence="1" id="KW-0732">Signal</keyword>
<gene>
    <name evidence="2" type="ORF">POTOM_053953</name>
</gene>
<dbReference type="AlphaFoldDB" id="A0A8X7Y2R5"/>
<proteinExistence type="predicted"/>
<feature type="chain" id="PRO_5036494608" description="EGF-like domain-containing protein" evidence="1">
    <location>
        <begin position="41"/>
        <end position="263"/>
    </location>
</feature>
<evidence type="ECO:0000256" key="1">
    <source>
        <dbReference type="SAM" id="SignalP"/>
    </source>
</evidence>
<keyword evidence="3" id="KW-1185">Reference proteome</keyword>
<evidence type="ECO:0000313" key="3">
    <source>
        <dbReference type="Proteomes" id="UP000886885"/>
    </source>
</evidence>
<dbReference type="EMBL" id="JAAWWB010000033">
    <property type="protein sequence ID" value="KAG6743009.1"/>
    <property type="molecule type" value="Genomic_DNA"/>
</dbReference>
<organism evidence="2 3">
    <name type="scientific">Populus tomentosa</name>
    <name type="common">Chinese white poplar</name>
    <dbReference type="NCBI Taxonomy" id="118781"/>
    <lineage>
        <taxon>Eukaryota</taxon>
        <taxon>Viridiplantae</taxon>
        <taxon>Streptophyta</taxon>
        <taxon>Embryophyta</taxon>
        <taxon>Tracheophyta</taxon>
        <taxon>Spermatophyta</taxon>
        <taxon>Magnoliopsida</taxon>
        <taxon>eudicotyledons</taxon>
        <taxon>Gunneridae</taxon>
        <taxon>Pentapetalae</taxon>
        <taxon>rosids</taxon>
        <taxon>fabids</taxon>
        <taxon>Malpighiales</taxon>
        <taxon>Salicaceae</taxon>
        <taxon>Saliceae</taxon>
        <taxon>Populus</taxon>
    </lineage>
</organism>
<reference evidence="2" key="1">
    <citation type="journal article" date="2020" name="bioRxiv">
        <title>Hybrid origin of Populus tomentosa Carr. identified through genome sequencing and phylogenomic analysis.</title>
        <authorList>
            <person name="An X."/>
            <person name="Gao K."/>
            <person name="Chen Z."/>
            <person name="Li J."/>
            <person name="Yang X."/>
            <person name="Yang X."/>
            <person name="Zhou J."/>
            <person name="Guo T."/>
            <person name="Zhao T."/>
            <person name="Huang S."/>
            <person name="Miao D."/>
            <person name="Khan W.U."/>
            <person name="Rao P."/>
            <person name="Ye M."/>
            <person name="Lei B."/>
            <person name="Liao W."/>
            <person name="Wang J."/>
            <person name="Ji L."/>
            <person name="Li Y."/>
            <person name="Guo B."/>
            <person name="Mustafa N.S."/>
            <person name="Li S."/>
            <person name="Yun Q."/>
            <person name="Keller S.R."/>
            <person name="Mao J."/>
            <person name="Zhang R."/>
            <person name="Strauss S.H."/>
        </authorList>
    </citation>
    <scope>NUCLEOTIDE SEQUENCE</scope>
    <source>
        <strain evidence="2">GM15</strain>
        <tissue evidence="2">Leaf</tissue>
    </source>
</reference>
<dbReference type="PANTHER" id="PTHR13593">
    <property type="match status" value="1"/>
</dbReference>
<evidence type="ECO:0000313" key="2">
    <source>
        <dbReference type="EMBL" id="KAG6743009.1"/>
    </source>
</evidence>
<sequence>MANSTSVLCTPFRFPGNMGFSQNLFLIITALVVLADVATACSNGQCRILDGCSSNQDCEAGLYCSSCLVGFSGSRCVRSTITNQFKLLGPTIDTLKEIEAFLSANPIKIVTLILEDYVQAPHGLTKVFTDARDYGMKAGSCANRGESPPLDDKSRSLVLVNYFRSIPMKELSCEDNSGNLINMFHICDGAAATRLTNFVVVDYYNLQRSEGGGSFQAMDLLNGKLSCGCDDIHIFILMLAITNYFNACNYYSRPYFYVHFIVL</sequence>